<evidence type="ECO:0000256" key="6">
    <source>
        <dbReference type="ARBA" id="ARBA00022777"/>
    </source>
</evidence>
<dbReference type="EMBL" id="QJJQ01000004">
    <property type="protein sequence ID" value="PXW88017.1"/>
    <property type="molecule type" value="Genomic_DNA"/>
</dbReference>
<organism evidence="11 12">
    <name type="scientific">Pseudogracilibacillus auburnensis</name>
    <dbReference type="NCBI Taxonomy" id="1494959"/>
    <lineage>
        <taxon>Bacteria</taxon>
        <taxon>Bacillati</taxon>
        <taxon>Bacillota</taxon>
        <taxon>Bacilli</taxon>
        <taxon>Bacillales</taxon>
        <taxon>Bacillaceae</taxon>
        <taxon>Pseudogracilibacillus</taxon>
    </lineage>
</organism>
<evidence type="ECO:0000256" key="3">
    <source>
        <dbReference type="ARBA" id="ARBA00022605"/>
    </source>
</evidence>
<comment type="catalytic activity">
    <reaction evidence="8 9">
        <text>N-acetyl-L-glutamate + ATP = N-acetyl-L-glutamyl 5-phosphate + ADP</text>
        <dbReference type="Rhea" id="RHEA:14629"/>
        <dbReference type="ChEBI" id="CHEBI:30616"/>
        <dbReference type="ChEBI" id="CHEBI:44337"/>
        <dbReference type="ChEBI" id="CHEBI:57936"/>
        <dbReference type="ChEBI" id="CHEBI:456216"/>
        <dbReference type="EC" id="2.7.2.8"/>
    </reaction>
</comment>
<dbReference type="PANTHER" id="PTHR23342">
    <property type="entry name" value="N-ACETYLGLUTAMATE SYNTHASE"/>
    <property type="match status" value="1"/>
</dbReference>
<dbReference type="Pfam" id="PF00696">
    <property type="entry name" value="AA_kinase"/>
    <property type="match status" value="1"/>
</dbReference>
<keyword evidence="3 9" id="KW-0028">Amino-acid biosynthesis</keyword>
<comment type="similarity">
    <text evidence="9">Belongs to the acetylglutamate kinase family. ArgB subfamily.</text>
</comment>
<feature type="site" description="Transition state stabilizer" evidence="9">
    <location>
        <position position="8"/>
    </location>
</feature>
<name>A0A2V3W161_9BACI</name>
<feature type="site" description="Transition state stabilizer" evidence="9">
    <location>
        <position position="215"/>
    </location>
</feature>
<dbReference type="HAMAP" id="MF_00082">
    <property type="entry name" value="ArgB"/>
    <property type="match status" value="1"/>
</dbReference>
<evidence type="ECO:0000256" key="1">
    <source>
        <dbReference type="ARBA" id="ARBA00004828"/>
    </source>
</evidence>
<gene>
    <name evidence="9" type="primary">argB</name>
    <name evidence="11" type="ORF">DFR56_104168</name>
</gene>
<dbReference type="InterPro" id="IPR001048">
    <property type="entry name" value="Asp/Glu/Uridylate_kinase"/>
</dbReference>
<dbReference type="UniPathway" id="UPA00068">
    <property type="reaction ID" value="UER00107"/>
</dbReference>
<dbReference type="Gene3D" id="3.40.1160.10">
    <property type="entry name" value="Acetylglutamate kinase-like"/>
    <property type="match status" value="1"/>
</dbReference>
<evidence type="ECO:0000256" key="8">
    <source>
        <dbReference type="ARBA" id="ARBA00048141"/>
    </source>
</evidence>
<dbReference type="EC" id="2.7.2.8" evidence="9"/>
<keyword evidence="7 9" id="KW-0067">ATP-binding</keyword>
<feature type="binding site" evidence="9">
    <location>
        <position position="156"/>
    </location>
    <ligand>
        <name>substrate</name>
    </ligand>
</feature>
<dbReference type="SUPFAM" id="SSF53633">
    <property type="entry name" value="Carbamate kinase-like"/>
    <property type="match status" value="1"/>
</dbReference>
<protein>
    <recommendedName>
        <fullName evidence="9">Acetylglutamate kinase</fullName>
        <ecNumber evidence="9">2.7.2.8</ecNumber>
    </recommendedName>
    <alternativeName>
        <fullName evidence="9">N-acetyl-L-glutamate 5-phosphotransferase</fullName>
    </alternativeName>
    <alternativeName>
        <fullName evidence="9">NAG kinase</fullName>
        <shortName evidence="9">NAGK</shortName>
    </alternativeName>
</protein>
<dbReference type="InterPro" id="IPR004662">
    <property type="entry name" value="AcgluKinase_fam"/>
</dbReference>
<feature type="binding site" evidence="9">
    <location>
        <position position="63"/>
    </location>
    <ligand>
        <name>substrate</name>
    </ligand>
</feature>
<dbReference type="InterPro" id="IPR037528">
    <property type="entry name" value="ArgB"/>
</dbReference>
<feature type="binding site" evidence="9">
    <location>
        <begin position="41"/>
        <end position="42"/>
    </location>
    <ligand>
        <name>substrate</name>
    </ligand>
</feature>
<keyword evidence="12" id="KW-1185">Reference proteome</keyword>
<sequence length="259" mass="27706">MEEIIVLKCGGSSVNDLSDDFFDNLKALQKAGMKPVIVHGGGPAIKEMLETLAIEFEFVDGLRRTTEQMMDIVEMVLSGNVNPALSRRVNEAGIKAIGISGSDMNLLQATPIDYERYGLVGEVSNINVDFIYELLARNIVPVISPVAIGTDLNRYNVNADTAAGAVASALGAKQLLFVTDVPGILQDGTLLEEVTTEEIEAFIADGTIFGGMIPKVKAAMKGLTSNIEKVMIVNGKQSELKNTTTLAGTTITKKMKIKA</sequence>
<dbReference type="OrthoDB" id="9803155at2"/>
<proteinExistence type="inferred from homology"/>
<dbReference type="AlphaFoldDB" id="A0A2V3W161"/>
<evidence type="ECO:0000259" key="10">
    <source>
        <dbReference type="Pfam" id="PF00696"/>
    </source>
</evidence>
<comment type="subcellular location">
    <subcellularLocation>
        <location evidence="9">Cytoplasm</location>
    </subcellularLocation>
</comment>
<dbReference type="PANTHER" id="PTHR23342:SF0">
    <property type="entry name" value="N-ACETYLGLUTAMATE SYNTHASE, MITOCHONDRIAL"/>
    <property type="match status" value="1"/>
</dbReference>
<evidence type="ECO:0000256" key="2">
    <source>
        <dbReference type="ARBA" id="ARBA00022571"/>
    </source>
</evidence>
<keyword evidence="6 9" id="KW-0418">Kinase</keyword>
<keyword evidence="9" id="KW-0963">Cytoplasm</keyword>
<feature type="domain" description="Aspartate/glutamate/uridylate kinase" evidence="10">
    <location>
        <begin position="4"/>
        <end position="234"/>
    </location>
</feature>
<comment type="pathway">
    <text evidence="1 9">Amino-acid biosynthesis; L-arginine biosynthesis; N(2)-acetyl-L-ornithine from L-glutamate: step 2/4.</text>
</comment>
<comment type="caution">
    <text evidence="11">The sequence shown here is derived from an EMBL/GenBank/DDBJ whole genome shotgun (WGS) entry which is preliminary data.</text>
</comment>
<dbReference type="NCBIfam" id="TIGR00761">
    <property type="entry name" value="argB"/>
    <property type="match status" value="1"/>
</dbReference>
<keyword evidence="2 9" id="KW-0055">Arginine biosynthesis</keyword>
<dbReference type="FunFam" id="3.40.1160.10:FF:000004">
    <property type="entry name" value="Acetylglutamate kinase"/>
    <property type="match status" value="1"/>
</dbReference>
<dbReference type="PIRSF" id="PIRSF000728">
    <property type="entry name" value="NAGK"/>
    <property type="match status" value="1"/>
</dbReference>
<dbReference type="RefSeq" id="WP_110394840.1">
    <property type="nucleotide sequence ID" value="NZ_JADIJL010000007.1"/>
</dbReference>
<dbReference type="GO" id="GO:0005737">
    <property type="term" value="C:cytoplasm"/>
    <property type="evidence" value="ECO:0007669"/>
    <property type="project" value="UniProtKB-SubCell"/>
</dbReference>
<accession>A0A2V3W161</accession>
<comment type="function">
    <text evidence="9">Catalyzes the ATP-dependent phosphorylation of N-acetyl-L-glutamate.</text>
</comment>
<evidence type="ECO:0000256" key="5">
    <source>
        <dbReference type="ARBA" id="ARBA00022741"/>
    </source>
</evidence>
<dbReference type="Proteomes" id="UP000247978">
    <property type="component" value="Unassembled WGS sequence"/>
</dbReference>
<reference evidence="11 12" key="1">
    <citation type="submission" date="2018-05" db="EMBL/GenBank/DDBJ databases">
        <title>Genomic Encyclopedia of Type Strains, Phase IV (KMG-IV): sequencing the most valuable type-strain genomes for metagenomic binning, comparative biology and taxonomic classification.</title>
        <authorList>
            <person name="Goeker M."/>
        </authorList>
    </citation>
    <scope>NUCLEOTIDE SEQUENCE [LARGE SCALE GENOMIC DNA]</scope>
    <source>
        <strain evidence="11 12">DSM 28556</strain>
    </source>
</reference>
<dbReference type="CDD" id="cd04238">
    <property type="entry name" value="AAK_NAGK-like"/>
    <property type="match status" value="1"/>
</dbReference>
<dbReference type="GO" id="GO:0005524">
    <property type="term" value="F:ATP binding"/>
    <property type="evidence" value="ECO:0007669"/>
    <property type="project" value="UniProtKB-UniRule"/>
</dbReference>
<evidence type="ECO:0000256" key="7">
    <source>
        <dbReference type="ARBA" id="ARBA00022840"/>
    </source>
</evidence>
<dbReference type="InterPro" id="IPR036393">
    <property type="entry name" value="AceGlu_kinase-like_sf"/>
</dbReference>
<evidence type="ECO:0000313" key="11">
    <source>
        <dbReference type="EMBL" id="PXW88017.1"/>
    </source>
</evidence>
<dbReference type="GO" id="GO:0042450">
    <property type="term" value="P:L-arginine biosynthetic process via ornithine"/>
    <property type="evidence" value="ECO:0007669"/>
    <property type="project" value="UniProtKB-UniRule"/>
</dbReference>
<dbReference type="GO" id="GO:0003991">
    <property type="term" value="F:acetylglutamate kinase activity"/>
    <property type="evidence" value="ECO:0007669"/>
    <property type="project" value="UniProtKB-UniRule"/>
</dbReference>
<keyword evidence="5 9" id="KW-0547">Nucleotide-binding</keyword>
<evidence type="ECO:0000256" key="9">
    <source>
        <dbReference type="HAMAP-Rule" id="MF_00082"/>
    </source>
</evidence>
<evidence type="ECO:0000313" key="12">
    <source>
        <dbReference type="Proteomes" id="UP000247978"/>
    </source>
</evidence>
<evidence type="ECO:0000256" key="4">
    <source>
        <dbReference type="ARBA" id="ARBA00022679"/>
    </source>
</evidence>
<keyword evidence="4 9" id="KW-0808">Transferase</keyword>